<dbReference type="EMBL" id="BLXT01003014">
    <property type="protein sequence ID" value="GFN99669.1"/>
    <property type="molecule type" value="Genomic_DNA"/>
</dbReference>
<proteinExistence type="predicted"/>
<dbReference type="AlphaFoldDB" id="A0AAV3ZYC6"/>
<feature type="transmembrane region" description="Helical" evidence="1">
    <location>
        <begin position="20"/>
        <end position="41"/>
    </location>
</feature>
<name>A0AAV3ZYC6_9GAST</name>
<keyword evidence="1" id="KW-1133">Transmembrane helix</keyword>
<keyword evidence="3" id="KW-1185">Reference proteome</keyword>
<accession>A0AAV3ZYC6</accession>
<reference evidence="2 3" key="1">
    <citation type="journal article" date="2021" name="Elife">
        <title>Chloroplast acquisition without the gene transfer in kleptoplastic sea slugs, Plakobranchus ocellatus.</title>
        <authorList>
            <person name="Maeda T."/>
            <person name="Takahashi S."/>
            <person name="Yoshida T."/>
            <person name="Shimamura S."/>
            <person name="Takaki Y."/>
            <person name="Nagai Y."/>
            <person name="Toyoda A."/>
            <person name="Suzuki Y."/>
            <person name="Arimoto A."/>
            <person name="Ishii H."/>
            <person name="Satoh N."/>
            <person name="Nishiyama T."/>
            <person name="Hasebe M."/>
            <person name="Maruyama T."/>
            <person name="Minagawa J."/>
            <person name="Obokata J."/>
            <person name="Shigenobu S."/>
        </authorList>
    </citation>
    <scope>NUCLEOTIDE SEQUENCE [LARGE SCALE GENOMIC DNA]</scope>
</reference>
<organism evidence="2 3">
    <name type="scientific">Plakobranchus ocellatus</name>
    <dbReference type="NCBI Taxonomy" id="259542"/>
    <lineage>
        <taxon>Eukaryota</taxon>
        <taxon>Metazoa</taxon>
        <taxon>Spiralia</taxon>
        <taxon>Lophotrochozoa</taxon>
        <taxon>Mollusca</taxon>
        <taxon>Gastropoda</taxon>
        <taxon>Heterobranchia</taxon>
        <taxon>Euthyneura</taxon>
        <taxon>Panpulmonata</taxon>
        <taxon>Sacoglossa</taxon>
        <taxon>Placobranchoidea</taxon>
        <taxon>Plakobranchidae</taxon>
        <taxon>Plakobranchus</taxon>
    </lineage>
</organism>
<keyword evidence="1" id="KW-0472">Membrane</keyword>
<keyword evidence="1" id="KW-0812">Transmembrane</keyword>
<evidence type="ECO:0000313" key="3">
    <source>
        <dbReference type="Proteomes" id="UP000735302"/>
    </source>
</evidence>
<dbReference type="Proteomes" id="UP000735302">
    <property type="component" value="Unassembled WGS sequence"/>
</dbReference>
<sequence length="82" mass="9091">MKHKSICEKQAGSRTIGLEIIAGISIGVLVLFGGTIAAISFRPQLYRPPETRSVAKVNSPMSLNKQKWQSLSKWLKTLHLMV</sequence>
<evidence type="ECO:0000313" key="2">
    <source>
        <dbReference type="EMBL" id="GFN99669.1"/>
    </source>
</evidence>
<protein>
    <submittedName>
        <fullName evidence="2">Histone-lysine N-methyltransferase SETMAR</fullName>
    </submittedName>
</protein>
<gene>
    <name evidence="2" type="ORF">PoB_002617500</name>
</gene>
<comment type="caution">
    <text evidence="2">The sequence shown here is derived from an EMBL/GenBank/DDBJ whole genome shotgun (WGS) entry which is preliminary data.</text>
</comment>
<evidence type="ECO:0000256" key="1">
    <source>
        <dbReference type="SAM" id="Phobius"/>
    </source>
</evidence>